<organism evidence="13 14">
    <name type="scientific">Discina gigas</name>
    <dbReference type="NCBI Taxonomy" id="1032678"/>
    <lineage>
        <taxon>Eukaryota</taxon>
        <taxon>Fungi</taxon>
        <taxon>Dikarya</taxon>
        <taxon>Ascomycota</taxon>
        <taxon>Pezizomycotina</taxon>
        <taxon>Pezizomycetes</taxon>
        <taxon>Pezizales</taxon>
        <taxon>Discinaceae</taxon>
        <taxon>Discina</taxon>
    </lineage>
</organism>
<sequence length="457" mass="50361">MSATVGLRARAQRKNSYDVVIVGAGILGCALAAAFGKQGRHVLLLERDLSEPDRIVGELLQPGDCLEGIDAIKVFGYECIYHGERVTIGYPKDSDGKAPEGRSFHHGKFIMKLREAARKTPNVTIVETTVRDVIKNEATAQILGVVCKQKGSEFEEHYFAALTVSADGYASNFRKKCINKKPQVRSNFVGLELIDAVLPAPGHGHVIMGNNPPVLIYQIGTHETRALVDMPKMPSAAEGGVKSHLMNVVLPDLPLCVQPSFRKALEADRFPSMPNSFLPASTNKTPGMILLGDAMNMRHPLTGGGMTVAFNDVVLVTALLSPENVPDLEDTEAVLRQMSRFHWDRKGLTSVINILAQALYSLFAANDDRLRTLQKGCFKYFQMGGQCVDGPVGLLAGIIRQPMVLFYHFFAVAFYSIYVMFVSRSPTKWLFTFVDSFAVFYKACVVLFPYIYSEVKS</sequence>
<dbReference type="PRINTS" id="PR00420">
    <property type="entry name" value="RNGMNOXGNASE"/>
</dbReference>
<comment type="caution">
    <text evidence="13">The sequence shown here is derived from an EMBL/GenBank/DDBJ whole genome shotgun (WGS) entry which is preliminary data.</text>
</comment>
<accession>A0ABR3GBL4</accession>
<evidence type="ECO:0000259" key="12">
    <source>
        <dbReference type="Pfam" id="PF08491"/>
    </source>
</evidence>
<feature type="transmembrane region" description="Helical" evidence="10">
    <location>
        <begin position="429"/>
        <end position="452"/>
    </location>
</feature>
<reference evidence="13 14" key="1">
    <citation type="submission" date="2024-02" db="EMBL/GenBank/DDBJ databases">
        <title>Discinaceae phylogenomics.</title>
        <authorList>
            <person name="Dirks A.C."/>
            <person name="James T.Y."/>
        </authorList>
    </citation>
    <scope>NUCLEOTIDE SEQUENCE [LARGE SCALE GENOMIC DNA]</scope>
    <source>
        <strain evidence="13 14">ACD0624</strain>
    </source>
</reference>
<feature type="domain" description="MnmG N-terminal" evidence="11">
    <location>
        <begin position="18"/>
        <end position="157"/>
    </location>
</feature>
<evidence type="ECO:0000256" key="10">
    <source>
        <dbReference type="RuleBase" id="RU367121"/>
    </source>
</evidence>
<dbReference type="InterPro" id="IPR040131">
    <property type="entry name" value="MnmG_N"/>
</dbReference>
<keyword evidence="10" id="KW-0256">Endoplasmic reticulum</keyword>
<comment type="similarity">
    <text evidence="3 10">Belongs to the squalene monooxygenase family.</text>
</comment>
<protein>
    <recommendedName>
        <fullName evidence="4 10">Squalene monooxygenase</fullName>
        <ecNumber evidence="4 10">1.14.14.17</ecNumber>
    </recommendedName>
</protein>
<keyword evidence="10" id="KW-0812">Transmembrane</keyword>
<keyword evidence="7" id="KW-0492">Microsome</keyword>
<feature type="transmembrane region" description="Helical" evidence="10">
    <location>
        <begin position="404"/>
        <end position="422"/>
    </location>
</feature>
<comment type="subcellular location">
    <subcellularLocation>
        <location evidence="10">Endoplasmic reticulum membrane</location>
        <topology evidence="10">Multi-pass membrane protein</topology>
    </subcellularLocation>
    <subcellularLocation>
        <location evidence="2">Microsome membrane</location>
        <topology evidence="2">Multi-pass membrane protein</topology>
    </subcellularLocation>
</comment>
<proteinExistence type="inferred from homology"/>
<keyword evidence="14" id="KW-1185">Reference proteome</keyword>
<dbReference type="PANTHER" id="PTHR10835">
    <property type="entry name" value="SQUALENE MONOOXYGENASE"/>
    <property type="match status" value="1"/>
</dbReference>
<dbReference type="InterPro" id="IPR036188">
    <property type="entry name" value="FAD/NAD-bd_sf"/>
</dbReference>
<dbReference type="Proteomes" id="UP001447188">
    <property type="component" value="Unassembled WGS sequence"/>
</dbReference>
<dbReference type="EC" id="1.14.14.17" evidence="4 10"/>
<keyword evidence="5 10" id="KW-0285">Flavoprotein</keyword>
<feature type="transmembrane region" description="Helical" evidence="10">
    <location>
        <begin position="16"/>
        <end position="35"/>
    </location>
</feature>
<dbReference type="PANTHER" id="PTHR10835:SF0">
    <property type="entry name" value="SQUALENE MONOOXYGENASE"/>
    <property type="match status" value="1"/>
</dbReference>
<evidence type="ECO:0000256" key="2">
    <source>
        <dbReference type="ARBA" id="ARBA00004154"/>
    </source>
</evidence>
<evidence type="ECO:0000256" key="4">
    <source>
        <dbReference type="ARBA" id="ARBA00012312"/>
    </source>
</evidence>
<keyword evidence="6 10" id="KW-0274">FAD</keyword>
<dbReference type="Gene3D" id="3.50.50.60">
    <property type="entry name" value="FAD/NAD(P)-binding domain"/>
    <property type="match status" value="1"/>
</dbReference>
<feature type="domain" description="Squalene epoxidase" evidence="12">
    <location>
        <begin position="159"/>
        <end position="425"/>
    </location>
</feature>
<keyword evidence="10" id="KW-1133">Transmembrane helix</keyword>
<dbReference type="Pfam" id="PF01134">
    <property type="entry name" value="GIDA"/>
    <property type="match status" value="1"/>
</dbReference>
<dbReference type="SUPFAM" id="SSF51905">
    <property type="entry name" value="FAD/NAD(P)-binding domain"/>
    <property type="match status" value="1"/>
</dbReference>
<gene>
    <name evidence="13" type="primary">ERG1</name>
    <name evidence="13" type="ORF">Q9L58_007869</name>
</gene>
<comment type="catalytic activity">
    <reaction evidence="10">
        <text>squalene + reduced [NADPH--hemoprotein reductase] + O2 = (S)-2,3-epoxysqualene + oxidized [NADPH--hemoprotein reductase] + H2O + H(+)</text>
        <dbReference type="Rhea" id="RHEA:25282"/>
        <dbReference type="Rhea" id="RHEA-COMP:11964"/>
        <dbReference type="Rhea" id="RHEA-COMP:11965"/>
        <dbReference type="ChEBI" id="CHEBI:15377"/>
        <dbReference type="ChEBI" id="CHEBI:15378"/>
        <dbReference type="ChEBI" id="CHEBI:15379"/>
        <dbReference type="ChEBI" id="CHEBI:15440"/>
        <dbReference type="ChEBI" id="CHEBI:15441"/>
        <dbReference type="ChEBI" id="CHEBI:57618"/>
        <dbReference type="ChEBI" id="CHEBI:58210"/>
        <dbReference type="EC" id="1.14.14.17"/>
    </reaction>
</comment>
<name>A0ABR3GBL4_9PEZI</name>
<evidence type="ECO:0000313" key="14">
    <source>
        <dbReference type="Proteomes" id="UP001447188"/>
    </source>
</evidence>
<evidence type="ECO:0000259" key="11">
    <source>
        <dbReference type="Pfam" id="PF01134"/>
    </source>
</evidence>
<keyword evidence="8 10" id="KW-0560">Oxidoreductase</keyword>
<evidence type="ECO:0000256" key="5">
    <source>
        <dbReference type="ARBA" id="ARBA00022630"/>
    </source>
</evidence>
<dbReference type="EMBL" id="JBBBZM010000132">
    <property type="protein sequence ID" value="KAL0633258.1"/>
    <property type="molecule type" value="Genomic_DNA"/>
</dbReference>
<evidence type="ECO:0000313" key="13">
    <source>
        <dbReference type="EMBL" id="KAL0633258.1"/>
    </source>
</evidence>
<comment type="function">
    <text evidence="10">Catalyzes the stereospecific oxidation of squalene to (S)-2,3-epoxysqualene, and is considered to be a rate-limiting enzyme in steroid biosynthesis.</text>
</comment>
<dbReference type="InterPro" id="IPR013698">
    <property type="entry name" value="Squalene_epoxidase"/>
</dbReference>
<evidence type="ECO:0000256" key="6">
    <source>
        <dbReference type="ARBA" id="ARBA00022827"/>
    </source>
</evidence>
<evidence type="ECO:0000256" key="9">
    <source>
        <dbReference type="ARBA" id="ARBA00023136"/>
    </source>
</evidence>
<dbReference type="GO" id="GO:0004506">
    <property type="term" value="F:squalene monooxygenase activity"/>
    <property type="evidence" value="ECO:0007669"/>
    <property type="project" value="UniProtKB-EC"/>
</dbReference>
<evidence type="ECO:0000256" key="3">
    <source>
        <dbReference type="ARBA" id="ARBA00008802"/>
    </source>
</evidence>
<evidence type="ECO:0000256" key="1">
    <source>
        <dbReference type="ARBA" id="ARBA00001974"/>
    </source>
</evidence>
<dbReference type="Pfam" id="PF08491">
    <property type="entry name" value="SE"/>
    <property type="match status" value="1"/>
</dbReference>
<evidence type="ECO:0000256" key="8">
    <source>
        <dbReference type="ARBA" id="ARBA00023002"/>
    </source>
</evidence>
<dbReference type="InterPro" id="IPR040125">
    <property type="entry name" value="Squalene_monox"/>
</dbReference>
<comment type="cofactor">
    <cofactor evidence="1 10">
        <name>FAD</name>
        <dbReference type="ChEBI" id="CHEBI:57692"/>
    </cofactor>
</comment>
<keyword evidence="9 10" id="KW-0472">Membrane</keyword>
<evidence type="ECO:0000256" key="7">
    <source>
        <dbReference type="ARBA" id="ARBA00022848"/>
    </source>
</evidence>